<name>A0A0F9RAX4_9ZZZZ</name>
<evidence type="ECO:0000313" key="1">
    <source>
        <dbReference type="EMBL" id="KKN22321.1"/>
    </source>
</evidence>
<sequence>MTSAVTKAIRIPMMPRSGIIWRVDRRPRDASIWLMEPEVPRFPADKTIRLRVARLLLPQFFGVTVPMRRLFRFVG</sequence>
<accession>A0A0F9RAX4</accession>
<organism evidence="1">
    <name type="scientific">marine sediment metagenome</name>
    <dbReference type="NCBI Taxonomy" id="412755"/>
    <lineage>
        <taxon>unclassified sequences</taxon>
        <taxon>metagenomes</taxon>
        <taxon>ecological metagenomes</taxon>
    </lineage>
</organism>
<dbReference type="AlphaFoldDB" id="A0A0F9RAX4"/>
<gene>
    <name evidence="1" type="ORF">LCGC14_0916560</name>
</gene>
<reference evidence="1" key="1">
    <citation type="journal article" date="2015" name="Nature">
        <title>Complex archaea that bridge the gap between prokaryotes and eukaryotes.</title>
        <authorList>
            <person name="Spang A."/>
            <person name="Saw J.H."/>
            <person name="Jorgensen S.L."/>
            <person name="Zaremba-Niedzwiedzka K."/>
            <person name="Martijn J."/>
            <person name="Lind A.E."/>
            <person name="van Eijk R."/>
            <person name="Schleper C."/>
            <person name="Guy L."/>
            <person name="Ettema T.J."/>
        </authorList>
    </citation>
    <scope>NUCLEOTIDE SEQUENCE</scope>
</reference>
<dbReference type="EMBL" id="LAZR01003072">
    <property type="protein sequence ID" value="KKN22321.1"/>
    <property type="molecule type" value="Genomic_DNA"/>
</dbReference>
<protein>
    <submittedName>
        <fullName evidence="1">Uncharacterized protein</fullName>
    </submittedName>
</protein>
<proteinExistence type="predicted"/>
<comment type="caution">
    <text evidence="1">The sequence shown here is derived from an EMBL/GenBank/DDBJ whole genome shotgun (WGS) entry which is preliminary data.</text>
</comment>